<keyword evidence="4 5" id="KW-0067">ATP-binding</keyword>
<keyword evidence="8" id="KW-1185">Reference proteome</keyword>
<dbReference type="Pfam" id="PF00580">
    <property type="entry name" value="UvrD-helicase"/>
    <property type="match status" value="1"/>
</dbReference>
<evidence type="ECO:0000256" key="2">
    <source>
        <dbReference type="ARBA" id="ARBA00022801"/>
    </source>
</evidence>
<evidence type="ECO:0000313" key="8">
    <source>
        <dbReference type="Proteomes" id="UP000239181"/>
    </source>
</evidence>
<dbReference type="InterPro" id="IPR014016">
    <property type="entry name" value="UvrD-like_ATP-bd"/>
</dbReference>
<sequence>MIEVHTVGVNFLGKLLRKPSVYASSEAIWFSKKGENVAFYPLQSMRAFASVHNAIAGSRLHLNVNGVEVRTGFLKSSSTSEFLETLNRSISVFISDYLSRVFTEFNLLVEREYPRDSWSQKIDELLSELHQHYQRQPGLWKLYLPPSEVEHVETLLSFYPLDMSKVRAYHEALQLKKRSVFFDSVESNPLTSEQRLGVLRSNDRNMVLAAAGTGKTSVMVAKALDLIDRGLAEPTEILVLAYNRAAANELKERLASKALQGGVALSTQPHISTFHALGRQLLREAGISTEISVFAEDDYKFKQWVTKWIYEYISADPSRVFELIELTTPPVDALNFKTKTEYEKYIRDNEFRTLGGEKVRGYQELLIANFLHVNKIEYEYEAQYVTKKRLEVGFDYRPDFHIKGTNVYIEHYGVDRKGNTRPDIDASRYSRVMNDKRKLHEDCGTVLLETFHYEWQEQSLLTELKRKLNSAGIACDPMSPKEIFEKINDQQELASWAGLLSKALQSIRVEMLDKKAISERLKNAKIFNAKKYTEILDELHQGYIEELKQQNAIDFDDMIIRAIAVIQDDKYTPRWKYILVDEFQDISSARMQFIQSLIEKGPSPSLTVVGDDWQSIYRFSGGKLELTTRFGELIGDFTLTKLQKTFRYNNSIAKTAGAFIMQNPEQYTKEIETHHQVTESQVYLLDDKVGVQAGIYQRALEVVKKIRQHEPEAKIAIIARYNYLLDEVKQLIWGESFKENILFWSFHKSKGLESDYCILIGFSHGKTGFPNENRDDAMIEALLPSLDSFKHSEERRLLYVGITRARKKCYIIADPSAPSDFVNELLAPKFEINISSETFKSQYRSIFKCPSCEGGYFRLIKGSFGDFYACTSGLACKVRKVRVCSACSSPSIDTRSQSECNNKNCKTVMKICEVCGRPMRERESRFGKFWGCSGYGLKEDQCTHKSK</sequence>
<dbReference type="PROSITE" id="PS51198">
    <property type="entry name" value="UVRD_HELICASE_ATP_BIND"/>
    <property type="match status" value="1"/>
</dbReference>
<dbReference type="PANTHER" id="PTHR11070">
    <property type="entry name" value="UVRD / RECB / PCRA DNA HELICASE FAMILY MEMBER"/>
    <property type="match status" value="1"/>
</dbReference>
<feature type="domain" description="UvrD-like helicase ATP-binding" evidence="6">
    <location>
        <begin position="188"/>
        <end position="649"/>
    </location>
</feature>
<dbReference type="GO" id="GO:0000725">
    <property type="term" value="P:recombinational repair"/>
    <property type="evidence" value="ECO:0007669"/>
    <property type="project" value="TreeGrafter"/>
</dbReference>
<evidence type="ECO:0000256" key="1">
    <source>
        <dbReference type="ARBA" id="ARBA00022741"/>
    </source>
</evidence>
<evidence type="ECO:0000256" key="4">
    <source>
        <dbReference type="ARBA" id="ARBA00022840"/>
    </source>
</evidence>
<organism evidence="7 8">
    <name type="scientific">Pantoea coffeiphila</name>
    <dbReference type="NCBI Taxonomy" id="1465635"/>
    <lineage>
        <taxon>Bacteria</taxon>
        <taxon>Pseudomonadati</taxon>
        <taxon>Pseudomonadota</taxon>
        <taxon>Gammaproteobacteria</taxon>
        <taxon>Enterobacterales</taxon>
        <taxon>Erwiniaceae</taxon>
        <taxon>Pantoea</taxon>
    </lineage>
</organism>
<keyword evidence="3 5" id="KW-0347">Helicase</keyword>
<feature type="binding site" evidence="5">
    <location>
        <begin position="209"/>
        <end position="216"/>
    </location>
    <ligand>
        <name>ATP</name>
        <dbReference type="ChEBI" id="CHEBI:30616"/>
    </ligand>
</feature>
<dbReference type="Gene3D" id="3.30.65.10">
    <property type="entry name" value="Bacterial Topoisomerase I, domain 1"/>
    <property type="match status" value="1"/>
</dbReference>
<evidence type="ECO:0000256" key="3">
    <source>
        <dbReference type="ARBA" id="ARBA00022806"/>
    </source>
</evidence>
<dbReference type="Gene3D" id="3.40.50.300">
    <property type="entry name" value="P-loop containing nucleotide triphosphate hydrolases"/>
    <property type="match status" value="3"/>
</dbReference>
<dbReference type="PANTHER" id="PTHR11070:SF63">
    <property type="entry name" value="DNA HELICASE IV"/>
    <property type="match status" value="1"/>
</dbReference>
<dbReference type="InterPro" id="IPR027417">
    <property type="entry name" value="P-loop_NTPase"/>
</dbReference>
<evidence type="ECO:0000259" key="6">
    <source>
        <dbReference type="PROSITE" id="PS51198"/>
    </source>
</evidence>
<comment type="caution">
    <text evidence="7">The sequence shown here is derived from an EMBL/GenBank/DDBJ whole genome shotgun (WGS) entry which is preliminary data.</text>
</comment>
<dbReference type="GO" id="GO:0043138">
    <property type="term" value="F:3'-5' DNA helicase activity"/>
    <property type="evidence" value="ECO:0007669"/>
    <property type="project" value="TreeGrafter"/>
</dbReference>
<dbReference type="InterPro" id="IPR000212">
    <property type="entry name" value="DNA_helicase_UvrD/REP"/>
</dbReference>
<dbReference type="RefSeq" id="WP_105594222.1">
    <property type="nucleotide sequence ID" value="NZ_PDET01000014.1"/>
</dbReference>
<proteinExistence type="predicted"/>
<reference evidence="7 8" key="1">
    <citation type="submission" date="2017-10" db="EMBL/GenBank/DDBJ databases">
        <title>Draft genome of two endophytic bacteria isolated from 'guarana' Paullinia cupana (Mart.) Ducke.</title>
        <authorList>
            <person name="Siqueira K.A."/>
            <person name="Liotti R.G."/>
            <person name="Mendes T.A."/>
            <person name="Soares M.A."/>
        </authorList>
    </citation>
    <scope>NUCLEOTIDE SEQUENCE [LARGE SCALE GENOMIC DNA]</scope>
    <source>
        <strain evidence="7 8">342</strain>
    </source>
</reference>
<accession>A0A2S9I875</accession>
<protein>
    <submittedName>
        <fullName evidence="7">Helicase IV</fullName>
    </submittedName>
</protein>
<keyword evidence="1 5" id="KW-0547">Nucleotide-binding</keyword>
<dbReference type="OrthoDB" id="5298826at2"/>
<gene>
    <name evidence="7" type="ORF">CQW29_18535</name>
</gene>
<keyword evidence="2 5" id="KW-0378">Hydrolase</keyword>
<dbReference type="EMBL" id="PDET01000014">
    <property type="protein sequence ID" value="PRD14003.1"/>
    <property type="molecule type" value="Genomic_DNA"/>
</dbReference>
<dbReference type="GO" id="GO:0003677">
    <property type="term" value="F:DNA binding"/>
    <property type="evidence" value="ECO:0007669"/>
    <property type="project" value="InterPro"/>
</dbReference>
<evidence type="ECO:0000313" key="7">
    <source>
        <dbReference type="EMBL" id="PRD14003.1"/>
    </source>
</evidence>
<dbReference type="AlphaFoldDB" id="A0A2S9I875"/>
<evidence type="ECO:0000256" key="5">
    <source>
        <dbReference type="PROSITE-ProRule" id="PRU00560"/>
    </source>
</evidence>
<dbReference type="GO" id="GO:0005524">
    <property type="term" value="F:ATP binding"/>
    <property type="evidence" value="ECO:0007669"/>
    <property type="project" value="UniProtKB-UniRule"/>
</dbReference>
<dbReference type="Proteomes" id="UP000239181">
    <property type="component" value="Unassembled WGS sequence"/>
</dbReference>
<name>A0A2S9I875_9GAMM</name>
<dbReference type="SUPFAM" id="SSF52540">
    <property type="entry name" value="P-loop containing nucleoside triphosphate hydrolases"/>
    <property type="match status" value="1"/>
</dbReference>
<dbReference type="GO" id="GO:0016787">
    <property type="term" value="F:hydrolase activity"/>
    <property type="evidence" value="ECO:0007669"/>
    <property type="project" value="UniProtKB-UniRule"/>
</dbReference>
<dbReference type="GO" id="GO:0005829">
    <property type="term" value="C:cytosol"/>
    <property type="evidence" value="ECO:0007669"/>
    <property type="project" value="TreeGrafter"/>
</dbReference>